<organism evidence="13 14">
    <name type="scientific">Imshaugia aleurites</name>
    <dbReference type="NCBI Taxonomy" id="172621"/>
    <lineage>
        <taxon>Eukaryota</taxon>
        <taxon>Fungi</taxon>
        <taxon>Dikarya</taxon>
        <taxon>Ascomycota</taxon>
        <taxon>Pezizomycotina</taxon>
        <taxon>Lecanoromycetes</taxon>
        <taxon>OSLEUM clade</taxon>
        <taxon>Lecanoromycetidae</taxon>
        <taxon>Lecanorales</taxon>
        <taxon>Lecanorineae</taxon>
        <taxon>Parmeliaceae</taxon>
        <taxon>Imshaugia</taxon>
    </lineage>
</organism>
<evidence type="ECO:0000256" key="6">
    <source>
        <dbReference type="ARBA" id="ARBA00022692"/>
    </source>
</evidence>
<dbReference type="AlphaFoldDB" id="A0A8H3IIX6"/>
<feature type="transmembrane region" description="Helical" evidence="12">
    <location>
        <begin position="196"/>
        <end position="218"/>
    </location>
</feature>
<dbReference type="EMBL" id="CAJPDT010000018">
    <property type="protein sequence ID" value="CAF9917270.1"/>
    <property type="molecule type" value="Genomic_DNA"/>
</dbReference>
<keyword evidence="7" id="KW-0256">Endoplasmic reticulum</keyword>
<evidence type="ECO:0000313" key="13">
    <source>
        <dbReference type="EMBL" id="CAF9917270.1"/>
    </source>
</evidence>
<evidence type="ECO:0000256" key="11">
    <source>
        <dbReference type="ARBA" id="ARBA00023568"/>
    </source>
</evidence>
<proteinExistence type="inferred from homology"/>
<comment type="function">
    <text evidence="11">Sterol O-acyltransferase that catalyzes the formation of stery esters.</text>
</comment>
<evidence type="ECO:0000256" key="1">
    <source>
        <dbReference type="ARBA" id="ARBA00004477"/>
    </source>
</evidence>
<feature type="transmembrane region" description="Helical" evidence="12">
    <location>
        <begin position="135"/>
        <end position="156"/>
    </location>
</feature>
<feature type="transmembrane region" description="Helical" evidence="12">
    <location>
        <begin position="95"/>
        <end position="114"/>
    </location>
</feature>
<keyword evidence="9 12" id="KW-0472">Membrane</keyword>
<protein>
    <recommendedName>
        <fullName evidence="4">diacylglycerol O-acyltransferase</fullName>
        <ecNumber evidence="4">2.3.1.20</ecNumber>
    </recommendedName>
</protein>
<dbReference type="GO" id="GO:0019432">
    <property type="term" value="P:triglyceride biosynthetic process"/>
    <property type="evidence" value="ECO:0007669"/>
    <property type="project" value="TreeGrafter"/>
</dbReference>
<comment type="pathway">
    <text evidence="2">Lipid metabolism.</text>
</comment>
<dbReference type="PANTHER" id="PTHR10408">
    <property type="entry name" value="STEROL O-ACYLTRANSFERASE"/>
    <property type="match status" value="1"/>
</dbReference>
<sequence length="660" mass="74508">MDLPEKEPRISEREEAIASMTIAHPLHPPDLVIHGAISGHANGIAAPGYPSHPNGAATGPITTKISSKYRHIAAVHSTARTSRLSHDAEITPSFLGFRNLMVIVLIVMNLRLVVENFMKYGVLICIRCHDYRRQDLLLGLVLYLLIPCHLFVAYIIELAAAHQAKGAVGRAKRHSEDPPDSAQAAKSFRTPWITIAWAHGINATLCLLVTTLTVYNLIHHPLIGTISEVHAIIVWLKICSYAFTNRDLRHALLKSDSASSIPELYLACPYPRNITLGNLSYFWWAPTLVYQPVYPRTTSIRWPFIAKRLAEASSLSIFIWLASAQYAAPLLHNSVFKLASFDLPSIIERLMKLSTISLVIWLAGFFAVFQSVLNALAEIMRFGDREFYTDWWNSPSVGTYWRTWNKPIYHFMKRHIYAPLVGRGWSPNAASACVFVFSGILHELLVGVPTHNILDLFFKIDEVSHFVKGAKHYMKQVYPSEGPLTIDGTDYAHTIIRVMLKNGETYALDMAGAQYGWHEPVTPWQLYSASRVQGIKEVVPFGGTKIFCKKRAKTLSKQQQWNNAIKEHFAYFVDKVVTWWQKRNISLADLLHLPEQEFQRRRASLLDAVKEFLKLVKTFQVSNRAFTVSEGFQHEGFDRNFTSSALGFLPGRSLPSSETA</sequence>
<keyword evidence="10" id="KW-0012">Acyltransferase</keyword>
<dbReference type="PANTHER" id="PTHR10408:SF7">
    <property type="entry name" value="DIACYLGLYCEROL O-ACYLTRANSFERASE 1"/>
    <property type="match status" value="1"/>
</dbReference>
<gene>
    <name evidence="13" type="ORF">IMSHALPRED_003521</name>
</gene>
<feature type="transmembrane region" description="Helical" evidence="12">
    <location>
        <begin position="358"/>
        <end position="377"/>
    </location>
</feature>
<comment type="subcellular location">
    <subcellularLocation>
        <location evidence="1">Endoplasmic reticulum membrane</location>
        <topology evidence="1">Multi-pass membrane protein</topology>
    </subcellularLocation>
</comment>
<dbReference type="OrthoDB" id="10039049at2759"/>
<dbReference type="GO" id="GO:0004144">
    <property type="term" value="F:diacylglycerol O-acyltransferase activity"/>
    <property type="evidence" value="ECO:0007669"/>
    <property type="project" value="UniProtKB-EC"/>
</dbReference>
<keyword evidence="6 12" id="KW-0812">Transmembrane</keyword>
<evidence type="ECO:0000256" key="4">
    <source>
        <dbReference type="ARBA" id="ARBA00013244"/>
    </source>
</evidence>
<dbReference type="InterPro" id="IPR004299">
    <property type="entry name" value="MBOAT_fam"/>
</dbReference>
<evidence type="ECO:0000256" key="10">
    <source>
        <dbReference type="ARBA" id="ARBA00023315"/>
    </source>
</evidence>
<dbReference type="Proteomes" id="UP000664534">
    <property type="component" value="Unassembled WGS sequence"/>
</dbReference>
<keyword evidence="14" id="KW-1185">Reference proteome</keyword>
<comment type="caution">
    <text evidence="13">The sequence shown here is derived from an EMBL/GenBank/DDBJ whole genome shotgun (WGS) entry which is preliminary data.</text>
</comment>
<evidence type="ECO:0000256" key="5">
    <source>
        <dbReference type="ARBA" id="ARBA00022679"/>
    </source>
</evidence>
<dbReference type="GO" id="GO:0005789">
    <property type="term" value="C:endoplasmic reticulum membrane"/>
    <property type="evidence" value="ECO:0007669"/>
    <property type="project" value="UniProtKB-SubCell"/>
</dbReference>
<evidence type="ECO:0000256" key="2">
    <source>
        <dbReference type="ARBA" id="ARBA00005189"/>
    </source>
</evidence>
<dbReference type="Pfam" id="PF03062">
    <property type="entry name" value="MBOAT"/>
    <property type="match status" value="1"/>
</dbReference>
<evidence type="ECO:0000256" key="12">
    <source>
        <dbReference type="SAM" id="Phobius"/>
    </source>
</evidence>
<comment type="similarity">
    <text evidence="3">Belongs to the membrane-bound acyltransferase family. Sterol o-acyltransferase subfamily.</text>
</comment>
<evidence type="ECO:0000256" key="7">
    <source>
        <dbReference type="ARBA" id="ARBA00022824"/>
    </source>
</evidence>
<evidence type="ECO:0000256" key="8">
    <source>
        <dbReference type="ARBA" id="ARBA00022989"/>
    </source>
</evidence>
<dbReference type="EC" id="2.3.1.20" evidence="4"/>
<reference evidence="13" key="1">
    <citation type="submission" date="2021-03" db="EMBL/GenBank/DDBJ databases">
        <authorList>
            <person name="Tagirdzhanova G."/>
        </authorList>
    </citation>
    <scope>NUCLEOTIDE SEQUENCE</scope>
</reference>
<accession>A0A8H3IIX6</accession>
<dbReference type="InterPro" id="IPR014371">
    <property type="entry name" value="Oat_ACAT_DAG_ARE"/>
</dbReference>
<evidence type="ECO:0000256" key="9">
    <source>
        <dbReference type="ARBA" id="ARBA00023136"/>
    </source>
</evidence>
<name>A0A8H3IIX6_9LECA</name>
<evidence type="ECO:0000313" key="14">
    <source>
        <dbReference type="Proteomes" id="UP000664534"/>
    </source>
</evidence>
<evidence type="ECO:0000256" key="3">
    <source>
        <dbReference type="ARBA" id="ARBA00009010"/>
    </source>
</evidence>
<keyword evidence="8 12" id="KW-1133">Transmembrane helix</keyword>
<keyword evidence="5" id="KW-0808">Transferase</keyword>